<accession>A0A0F9M9A7</accession>
<name>A0A0F9M9A7_9ZZZZ</name>
<dbReference type="EMBL" id="LAZR01005945">
    <property type="protein sequence ID" value="KKM95941.1"/>
    <property type="molecule type" value="Genomic_DNA"/>
</dbReference>
<comment type="caution">
    <text evidence="1">The sequence shown here is derived from an EMBL/GenBank/DDBJ whole genome shotgun (WGS) entry which is preliminary data.</text>
</comment>
<reference evidence="1" key="1">
    <citation type="journal article" date="2015" name="Nature">
        <title>Complex archaea that bridge the gap between prokaryotes and eukaryotes.</title>
        <authorList>
            <person name="Spang A."/>
            <person name="Saw J.H."/>
            <person name="Jorgensen S.L."/>
            <person name="Zaremba-Niedzwiedzka K."/>
            <person name="Martijn J."/>
            <person name="Lind A.E."/>
            <person name="van Eijk R."/>
            <person name="Schleper C."/>
            <person name="Guy L."/>
            <person name="Ettema T.J."/>
        </authorList>
    </citation>
    <scope>NUCLEOTIDE SEQUENCE</scope>
</reference>
<protein>
    <submittedName>
        <fullName evidence="1">Uncharacterized protein</fullName>
    </submittedName>
</protein>
<evidence type="ECO:0000313" key="1">
    <source>
        <dbReference type="EMBL" id="KKM95941.1"/>
    </source>
</evidence>
<sequence length="122" mass="13639">MEIVNIAQEIEKKVKALELGRDILKEYAHNKANTIGEYEKKIAITLIKLRNGTEFELDGAKIKNPPVSIMEKIAKGICFQGKIDMEVAEAEYKNGIVGMSAISSELNGYQSIFRHLEQKGVD</sequence>
<proteinExistence type="predicted"/>
<dbReference type="AlphaFoldDB" id="A0A0F9M9A7"/>
<organism evidence="1">
    <name type="scientific">marine sediment metagenome</name>
    <dbReference type="NCBI Taxonomy" id="412755"/>
    <lineage>
        <taxon>unclassified sequences</taxon>
        <taxon>metagenomes</taxon>
        <taxon>ecological metagenomes</taxon>
    </lineage>
</organism>
<gene>
    <name evidence="1" type="ORF">LCGC14_1183120</name>
</gene>